<comment type="pathway">
    <text evidence="1">Lipid metabolism.</text>
</comment>
<keyword evidence="12" id="KW-1185">Reference proteome</keyword>
<dbReference type="RefSeq" id="WP_087105941.1">
    <property type="nucleotide sequence ID" value="NZ_CBCSCN010000012.1"/>
</dbReference>
<protein>
    <recommendedName>
        <fullName evidence="8">L-ornithine N(alpha)-acyltransferase</fullName>
        <ecNumber evidence="7">2.3.2.30</ecNumber>
    </recommendedName>
</protein>
<dbReference type="InterPro" id="IPR016181">
    <property type="entry name" value="Acyl_CoA_acyltransferase"/>
</dbReference>
<dbReference type="EC" id="2.3.2.30" evidence="7"/>
<keyword evidence="2" id="KW-0444">Lipid biosynthesis</keyword>
<name>A0A1X7AGA6_9GAMM</name>
<proteinExistence type="inferred from homology"/>
<dbReference type="GO" id="GO:0006629">
    <property type="term" value="P:lipid metabolic process"/>
    <property type="evidence" value="ECO:0007669"/>
    <property type="project" value="UniProtKB-KW"/>
</dbReference>
<dbReference type="Gene3D" id="3.40.630.30">
    <property type="match status" value="1"/>
</dbReference>
<dbReference type="GO" id="GO:0043810">
    <property type="term" value="F:ornithine-acyl [acyl carrier protein] N-acyltransferase activity"/>
    <property type="evidence" value="ECO:0007669"/>
    <property type="project" value="UniProtKB-EC"/>
</dbReference>
<keyword evidence="5" id="KW-0012">Acyltransferase</keyword>
<evidence type="ECO:0000256" key="9">
    <source>
        <dbReference type="ARBA" id="ARBA00045724"/>
    </source>
</evidence>
<evidence type="ECO:0000256" key="1">
    <source>
        <dbReference type="ARBA" id="ARBA00005189"/>
    </source>
</evidence>
<organism evidence="11 12">
    <name type="scientific">Parendozoicomonas haliclonae</name>
    <dbReference type="NCBI Taxonomy" id="1960125"/>
    <lineage>
        <taxon>Bacteria</taxon>
        <taxon>Pseudomonadati</taxon>
        <taxon>Pseudomonadota</taxon>
        <taxon>Gammaproteobacteria</taxon>
        <taxon>Oceanospirillales</taxon>
        <taxon>Endozoicomonadaceae</taxon>
        <taxon>Parendozoicomonas</taxon>
    </lineage>
</organism>
<evidence type="ECO:0000256" key="4">
    <source>
        <dbReference type="ARBA" id="ARBA00023098"/>
    </source>
</evidence>
<evidence type="ECO:0000256" key="5">
    <source>
        <dbReference type="ARBA" id="ARBA00023315"/>
    </source>
</evidence>
<dbReference type="Pfam" id="PF13444">
    <property type="entry name" value="Acetyltransf_5"/>
    <property type="match status" value="1"/>
</dbReference>
<evidence type="ECO:0000313" key="12">
    <source>
        <dbReference type="Proteomes" id="UP000196573"/>
    </source>
</evidence>
<evidence type="ECO:0000313" key="11">
    <source>
        <dbReference type="EMBL" id="SMA32521.1"/>
    </source>
</evidence>
<evidence type="ECO:0000256" key="10">
    <source>
        <dbReference type="ARBA" id="ARBA00047785"/>
    </source>
</evidence>
<dbReference type="Proteomes" id="UP000196573">
    <property type="component" value="Unassembled WGS sequence"/>
</dbReference>
<keyword evidence="4" id="KW-0443">Lipid metabolism</keyword>
<dbReference type="OrthoDB" id="9787072at2"/>
<accession>A0A1X7AGA6</accession>
<gene>
    <name evidence="11" type="ORF">EHSB41UT_00158</name>
</gene>
<evidence type="ECO:0000256" key="3">
    <source>
        <dbReference type="ARBA" id="ARBA00022679"/>
    </source>
</evidence>
<dbReference type="AlphaFoldDB" id="A0A1X7AGA6"/>
<dbReference type="PANTHER" id="PTHR37323">
    <property type="entry name" value="GCN5-RELATED N-ACETYLTRANSFERASE"/>
    <property type="match status" value="1"/>
</dbReference>
<evidence type="ECO:0000256" key="8">
    <source>
        <dbReference type="ARBA" id="ARBA00039866"/>
    </source>
</evidence>
<reference evidence="11 12" key="1">
    <citation type="submission" date="2017-03" db="EMBL/GenBank/DDBJ databases">
        <authorList>
            <person name="Afonso C.L."/>
            <person name="Miller P.J."/>
            <person name="Scott M.A."/>
            <person name="Spackman E."/>
            <person name="Goraichik I."/>
            <person name="Dimitrov K.M."/>
            <person name="Suarez D.L."/>
            <person name="Swayne D.E."/>
        </authorList>
    </citation>
    <scope>NUCLEOTIDE SEQUENCE [LARGE SCALE GENOMIC DNA]</scope>
    <source>
        <strain evidence="11">SB41UT1</strain>
    </source>
</reference>
<evidence type="ECO:0000256" key="7">
    <source>
        <dbReference type="ARBA" id="ARBA00039058"/>
    </source>
</evidence>
<dbReference type="EMBL" id="FWPT01000001">
    <property type="protein sequence ID" value="SMA32521.1"/>
    <property type="molecule type" value="Genomic_DNA"/>
</dbReference>
<comment type="similarity">
    <text evidence="6">Belongs to the acetyltransferase family. OlsB subfamily.</text>
</comment>
<evidence type="ECO:0000256" key="2">
    <source>
        <dbReference type="ARBA" id="ARBA00022516"/>
    </source>
</evidence>
<comment type="function">
    <text evidence="9">Catalyzes the first step in the biosynthesis of ornithine lipids, which are phosphorus-free membrane lipids. Catalyzes the 3-hydroxyacyl-acyl carrier protein-dependent acylation of ornithine to form lyso-ornithine lipid (LOL).</text>
</comment>
<dbReference type="SUPFAM" id="SSF55729">
    <property type="entry name" value="Acyl-CoA N-acyltransferases (Nat)"/>
    <property type="match status" value="1"/>
</dbReference>
<keyword evidence="3" id="KW-0808">Transferase</keyword>
<evidence type="ECO:0000256" key="6">
    <source>
        <dbReference type="ARBA" id="ARBA00038095"/>
    </source>
</evidence>
<dbReference type="PANTHER" id="PTHR37323:SF1">
    <property type="entry name" value="L-ORNITHINE N(ALPHA)-ACYLTRANSFERASE"/>
    <property type="match status" value="1"/>
</dbReference>
<sequence>MESITRQAVVRKPARESAFVAGFAETAEDMEDIFRLRYEVFNSAFSGNLAGMQNRDEPDLDNDHYDAHCKHLLVRDARTGEAIATTRLLTDEAAGMVGHFYSQSEFFLPGLTSLSGKVLELGRTCIKENYRDGAAIFTLWQTLARYLADNRFRFLIGCASISMDDGGIQTEAIMKDIRQKYLDTSQINAKPKTPVPSIQLPENVVARVPALLKTYLRLGARVCGEPCWDKEFGCADVFILLDMHNLCPRYARRFHLENWKP</sequence>
<comment type="catalytic activity">
    <reaction evidence="10">
        <text>a (3R)-hydroxyacyl-[ACP] + L-ornithine = a lyso-ornithine lipid + holo-[ACP] + H(+)</text>
        <dbReference type="Rhea" id="RHEA:20633"/>
        <dbReference type="Rhea" id="RHEA-COMP:9685"/>
        <dbReference type="Rhea" id="RHEA-COMP:9945"/>
        <dbReference type="ChEBI" id="CHEBI:15378"/>
        <dbReference type="ChEBI" id="CHEBI:46911"/>
        <dbReference type="ChEBI" id="CHEBI:64479"/>
        <dbReference type="ChEBI" id="CHEBI:78827"/>
        <dbReference type="ChEBI" id="CHEBI:138482"/>
        <dbReference type="EC" id="2.3.2.30"/>
    </reaction>
    <physiologicalReaction direction="left-to-right" evidence="10">
        <dbReference type="Rhea" id="RHEA:20634"/>
    </physiologicalReaction>
</comment>
<dbReference type="InterPro" id="IPR052351">
    <property type="entry name" value="Ornithine_N-alpha-AT"/>
</dbReference>